<dbReference type="KEGG" id="tad:TRIADDRAFT_62690"/>
<feature type="compositionally biased region" description="Low complexity" evidence="1">
    <location>
        <begin position="77"/>
        <end position="91"/>
    </location>
</feature>
<accession>B3SEK2</accession>
<dbReference type="HOGENOM" id="CLU_2009750_0_0_1"/>
<keyword evidence="3" id="KW-1185">Reference proteome</keyword>
<dbReference type="InParanoid" id="B3SEK2"/>
<sequence length="124" mass="14061">MKINSLSSTLSLAVFLATFYCIIDGKLHYNKEIVGAHSKHEEWISISDQHAHLTQSEDGITRLYRHTIRHQRSLPISQSSSSSSSSRSNQSLAQPQPPHVLTRVELVNNTDRQMVLRYFGKNNS</sequence>
<reference evidence="2 3" key="1">
    <citation type="journal article" date="2008" name="Nature">
        <title>The Trichoplax genome and the nature of placozoans.</title>
        <authorList>
            <person name="Srivastava M."/>
            <person name="Begovic E."/>
            <person name="Chapman J."/>
            <person name="Putnam N.H."/>
            <person name="Hellsten U."/>
            <person name="Kawashima T."/>
            <person name="Kuo A."/>
            <person name="Mitros T."/>
            <person name="Salamov A."/>
            <person name="Carpenter M.L."/>
            <person name="Signorovitch A.Y."/>
            <person name="Moreno M.A."/>
            <person name="Kamm K."/>
            <person name="Grimwood J."/>
            <person name="Schmutz J."/>
            <person name="Shapiro H."/>
            <person name="Grigoriev I.V."/>
            <person name="Buss L.W."/>
            <person name="Schierwater B."/>
            <person name="Dellaporta S.L."/>
            <person name="Rokhsar D.S."/>
        </authorList>
    </citation>
    <scope>NUCLEOTIDE SEQUENCE [LARGE SCALE GENOMIC DNA]</scope>
    <source>
        <strain evidence="2 3">Grell-BS-1999</strain>
    </source>
</reference>
<dbReference type="GeneID" id="6759885"/>
<evidence type="ECO:0000313" key="2">
    <source>
        <dbReference type="EMBL" id="EDV18843.1"/>
    </source>
</evidence>
<name>B3SEK2_TRIAD</name>
<protein>
    <submittedName>
        <fullName evidence="2">Uncharacterized protein</fullName>
    </submittedName>
</protein>
<gene>
    <name evidence="2" type="ORF">TRIADDRAFT_62690</name>
</gene>
<dbReference type="EMBL" id="DS985518">
    <property type="protein sequence ID" value="EDV18843.1"/>
    <property type="molecule type" value="Genomic_DNA"/>
</dbReference>
<organism evidence="2 3">
    <name type="scientific">Trichoplax adhaerens</name>
    <name type="common">Trichoplax reptans</name>
    <dbReference type="NCBI Taxonomy" id="10228"/>
    <lineage>
        <taxon>Eukaryota</taxon>
        <taxon>Metazoa</taxon>
        <taxon>Placozoa</taxon>
        <taxon>Uniplacotomia</taxon>
        <taxon>Trichoplacea</taxon>
        <taxon>Trichoplacidae</taxon>
        <taxon>Trichoplax</taxon>
    </lineage>
</organism>
<evidence type="ECO:0000313" key="3">
    <source>
        <dbReference type="Proteomes" id="UP000009022"/>
    </source>
</evidence>
<dbReference type="CTD" id="6759885"/>
<dbReference type="AlphaFoldDB" id="B3SEK2"/>
<dbReference type="Proteomes" id="UP000009022">
    <property type="component" value="Unassembled WGS sequence"/>
</dbReference>
<evidence type="ECO:0000256" key="1">
    <source>
        <dbReference type="SAM" id="MobiDB-lite"/>
    </source>
</evidence>
<feature type="region of interest" description="Disordered" evidence="1">
    <location>
        <begin position="72"/>
        <end position="105"/>
    </location>
</feature>
<feature type="non-terminal residue" evidence="2">
    <location>
        <position position="124"/>
    </location>
</feature>
<proteinExistence type="predicted"/>
<dbReference type="RefSeq" id="XP_002118671.1">
    <property type="nucleotide sequence ID" value="XM_002118635.1"/>
</dbReference>